<name>A0A821FC67_9BILA</name>
<protein>
    <submittedName>
        <fullName evidence="2">Uncharacterized protein</fullName>
    </submittedName>
</protein>
<evidence type="ECO:0000313" key="2">
    <source>
        <dbReference type="EMBL" id="CAF4649631.1"/>
    </source>
</evidence>
<evidence type="ECO:0000256" key="1">
    <source>
        <dbReference type="SAM" id="MobiDB-lite"/>
    </source>
</evidence>
<proteinExistence type="predicted"/>
<gene>
    <name evidence="2" type="ORF">OVN521_LOCUS46774</name>
</gene>
<sequence>MKKQSQLMPYNDDEEDSDDEERNTTSIPLPTKDLDHRGKMVTDQTGLDEQ</sequence>
<feature type="non-terminal residue" evidence="2">
    <location>
        <position position="50"/>
    </location>
</feature>
<accession>A0A821FC67</accession>
<dbReference type="AlphaFoldDB" id="A0A821FC67"/>
<keyword evidence="3" id="KW-1185">Reference proteome</keyword>
<dbReference type="Proteomes" id="UP000663866">
    <property type="component" value="Unassembled WGS sequence"/>
</dbReference>
<feature type="region of interest" description="Disordered" evidence="1">
    <location>
        <begin position="1"/>
        <end position="50"/>
    </location>
</feature>
<comment type="caution">
    <text evidence="2">The sequence shown here is derived from an EMBL/GenBank/DDBJ whole genome shotgun (WGS) entry which is preliminary data.</text>
</comment>
<reference evidence="2" key="1">
    <citation type="submission" date="2021-02" db="EMBL/GenBank/DDBJ databases">
        <authorList>
            <person name="Nowell W R."/>
        </authorList>
    </citation>
    <scope>NUCLEOTIDE SEQUENCE</scope>
</reference>
<organism evidence="2 3">
    <name type="scientific">Rotaria magnacalcarata</name>
    <dbReference type="NCBI Taxonomy" id="392030"/>
    <lineage>
        <taxon>Eukaryota</taxon>
        <taxon>Metazoa</taxon>
        <taxon>Spiralia</taxon>
        <taxon>Gnathifera</taxon>
        <taxon>Rotifera</taxon>
        <taxon>Eurotatoria</taxon>
        <taxon>Bdelloidea</taxon>
        <taxon>Philodinida</taxon>
        <taxon>Philodinidae</taxon>
        <taxon>Rotaria</taxon>
    </lineage>
</organism>
<feature type="compositionally biased region" description="Acidic residues" evidence="1">
    <location>
        <begin position="11"/>
        <end position="21"/>
    </location>
</feature>
<dbReference type="EMBL" id="CAJOBG010086344">
    <property type="protein sequence ID" value="CAF4649631.1"/>
    <property type="molecule type" value="Genomic_DNA"/>
</dbReference>
<evidence type="ECO:0000313" key="3">
    <source>
        <dbReference type="Proteomes" id="UP000663866"/>
    </source>
</evidence>